<organism evidence="6 7">
    <name type="scientific">Byssochlamys spectabilis</name>
    <name type="common">Paecilomyces variotii</name>
    <dbReference type="NCBI Taxonomy" id="264951"/>
    <lineage>
        <taxon>Eukaryota</taxon>
        <taxon>Fungi</taxon>
        <taxon>Dikarya</taxon>
        <taxon>Ascomycota</taxon>
        <taxon>Pezizomycotina</taxon>
        <taxon>Eurotiomycetes</taxon>
        <taxon>Eurotiomycetidae</taxon>
        <taxon>Eurotiales</taxon>
        <taxon>Thermoascaceae</taxon>
        <taxon>Paecilomyces</taxon>
    </lineage>
</organism>
<evidence type="ECO:0000256" key="2">
    <source>
        <dbReference type="ARBA" id="ARBA00023002"/>
    </source>
</evidence>
<dbReference type="GO" id="GO:0016491">
    <property type="term" value="F:oxidoreductase activity"/>
    <property type="evidence" value="ECO:0007669"/>
    <property type="project" value="UniProtKB-KW"/>
</dbReference>
<dbReference type="AlphaFoldDB" id="A0A443HT09"/>
<comment type="similarity">
    <text evidence="3">Belongs to the ustYa family.</text>
</comment>
<name>A0A443HT09_BYSSP</name>
<evidence type="ECO:0000313" key="6">
    <source>
        <dbReference type="EMBL" id="RWQ94957.1"/>
    </source>
</evidence>
<sequence>MLSAHDRPPKYERLDSPSDETLEDGLRAPRMYPLREPSTRKIAGWTIFAAILGFVAGVLSIRIHAMIINCHAFNHLAPRIPLQNIPGEFTYPTPFSEEPPQGEGAGQIAEPIWDSLVPNGLGYFKDESLAPQVSIPTVFHQLHCLYVIRRAYYSQSDDIQPFDLGKNRAAHLSHCFDYLQQSITCAADTTIEPAEGKMNAHLGSGVTRQCRNFEQLKDFVAERRAFNATGFLARE</sequence>
<evidence type="ECO:0000256" key="4">
    <source>
        <dbReference type="SAM" id="MobiDB-lite"/>
    </source>
</evidence>
<dbReference type="GO" id="GO:0043386">
    <property type="term" value="P:mycotoxin biosynthetic process"/>
    <property type="evidence" value="ECO:0007669"/>
    <property type="project" value="InterPro"/>
</dbReference>
<keyword evidence="5" id="KW-0472">Membrane</keyword>
<evidence type="ECO:0000256" key="1">
    <source>
        <dbReference type="ARBA" id="ARBA00004685"/>
    </source>
</evidence>
<comment type="pathway">
    <text evidence="1">Mycotoxin biosynthesis.</text>
</comment>
<keyword evidence="7" id="KW-1185">Reference proteome</keyword>
<proteinExistence type="inferred from homology"/>
<feature type="region of interest" description="Disordered" evidence="4">
    <location>
        <begin position="1"/>
        <end position="25"/>
    </location>
</feature>
<keyword evidence="2" id="KW-0560">Oxidoreductase</keyword>
<evidence type="ECO:0000256" key="3">
    <source>
        <dbReference type="ARBA" id="ARBA00035112"/>
    </source>
</evidence>
<dbReference type="InterPro" id="IPR021765">
    <property type="entry name" value="UstYa-like"/>
</dbReference>
<feature type="compositionally biased region" description="Basic and acidic residues" evidence="4">
    <location>
        <begin position="1"/>
        <end position="16"/>
    </location>
</feature>
<dbReference type="EMBL" id="RCNU01000006">
    <property type="protein sequence ID" value="RWQ94957.1"/>
    <property type="molecule type" value="Genomic_DNA"/>
</dbReference>
<protein>
    <recommendedName>
        <fullName evidence="8">Tat pathway signal sequence</fullName>
    </recommendedName>
</protein>
<dbReference type="PANTHER" id="PTHR33365:SF11">
    <property type="entry name" value="TAT PATHWAY SIGNAL SEQUENCE"/>
    <property type="match status" value="1"/>
</dbReference>
<gene>
    <name evidence="6" type="ORF">C8Q69DRAFT_276191</name>
</gene>
<comment type="caution">
    <text evidence="6">The sequence shown here is derived from an EMBL/GenBank/DDBJ whole genome shotgun (WGS) entry which is preliminary data.</text>
</comment>
<feature type="transmembrane region" description="Helical" evidence="5">
    <location>
        <begin position="42"/>
        <end position="61"/>
    </location>
</feature>
<accession>A0A443HT09</accession>
<evidence type="ECO:0000313" key="7">
    <source>
        <dbReference type="Proteomes" id="UP000283841"/>
    </source>
</evidence>
<evidence type="ECO:0008006" key="8">
    <source>
        <dbReference type="Google" id="ProtNLM"/>
    </source>
</evidence>
<dbReference type="VEuPathDB" id="FungiDB:C8Q69DRAFT_276191"/>
<dbReference type="PANTHER" id="PTHR33365">
    <property type="entry name" value="YALI0B05434P"/>
    <property type="match status" value="1"/>
</dbReference>
<dbReference type="RefSeq" id="XP_028484602.1">
    <property type="nucleotide sequence ID" value="XM_028626857.1"/>
</dbReference>
<dbReference type="STRING" id="264951.A0A443HT09"/>
<dbReference type="Proteomes" id="UP000283841">
    <property type="component" value="Unassembled WGS sequence"/>
</dbReference>
<evidence type="ECO:0000256" key="5">
    <source>
        <dbReference type="SAM" id="Phobius"/>
    </source>
</evidence>
<dbReference type="Pfam" id="PF11807">
    <property type="entry name" value="UstYa"/>
    <property type="match status" value="1"/>
</dbReference>
<keyword evidence="5" id="KW-0812">Transmembrane</keyword>
<dbReference type="GeneID" id="39596134"/>
<reference evidence="6 7" key="1">
    <citation type="journal article" date="2018" name="Front. Microbiol.">
        <title>Genomic and genetic insights into a cosmopolitan fungus, Paecilomyces variotii (Eurotiales).</title>
        <authorList>
            <person name="Urquhart A.S."/>
            <person name="Mondo S.J."/>
            <person name="Makela M.R."/>
            <person name="Hane J.K."/>
            <person name="Wiebenga A."/>
            <person name="He G."/>
            <person name="Mihaltcheva S."/>
            <person name="Pangilinan J."/>
            <person name="Lipzen A."/>
            <person name="Barry K."/>
            <person name="de Vries R.P."/>
            <person name="Grigoriev I.V."/>
            <person name="Idnurm A."/>
        </authorList>
    </citation>
    <scope>NUCLEOTIDE SEQUENCE [LARGE SCALE GENOMIC DNA]</scope>
    <source>
        <strain evidence="6 7">CBS 101075</strain>
    </source>
</reference>
<keyword evidence="5" id="KW-1133">Transmembrane helix</keyword>